<protein>
    <submittedName>
        <fullName evidence="1">Uncharacterized protein</fullName>
    </submittedName>
</protein>
<accession>A0AA38PMQ7</accession>
<evidence type="ECO:0000313" key="2">
    <source>
        <dbReference type="Proteomes" id="UP001163850"/>
    </source>
</evidence>
<gene>
    <name evidence="1" type="ORF">F5890DRAFT_1479346</name>
</gene>
<reference evidence="1" key="1">
    <citation type="submission" date="2022-08" db="EMBL/GenBank/DDBJ databases">
        <authorList>
            <consortium name="DOE Joint Genome Institute"/>
            <person name="Min B."/>
            <person name="Riley R."/>
            <person name="Sierra-Patev S."/>
            <person name="Naranjo-Ortiz M."/>
            <person name="Looney B."/>
            <person name="Konkel Z."/>
            <person name="Slot J.C."/>
            <person name="Sakamoto Y."/>
            <person name="Steenwyk J.L."/>
            <person name="Rokas A."/>
            <person name="Carro J."/>
            <person name="Camarero S."/>
            <person name="Ferreira P."/>
            <person name="Molpeceres G."/>
            <person name="Ruiz-Duenas F.J."/>
            <person name="Serrano A."/>
            <person name="Henrissat B."/>
            <person name="Drula E."/>
            <person name="Hughes K.W."/>
            <person name="Mata J.L."/>
            <person name="Ishikawa N.K."/>
            <person name="Vargas-Isla R."/>
            <person name="Ushijima S."/>
            <person name="Smith C.A."/>
            <person name="Ahrendt S."/>
            <person name="Andreopoulos W."/>
            <person name="He G."/>
            <person name="Labutti K."/>
            <person name="Lipzen A."/>
            <person name="Ng V."/>
            <person name="Sandor L."/>
            <person name="Barry K."/>
            <person name="Martinez A.T."/>
            <person name="Xiao Y."/>
            <person name="Gibbons J.G."/>
            <person name="Terashima K."/>
            <person name="Hibbett D.S."/>
            <person name="Grigoriev I.V."/>
        </authorList>
    </citation>
    <scope>NUCLEOTIDE SEQUENCE</scope>
    <source>
        <strain evidence="1">TFB7829</strain>
    </source>
</reference>
<name>A0AA38PMQ7_9AGAR</name>
<organism evidence="1 2">
    <name type="scientific">Lentinula detonsa</name>
    <dbReference type="NCBI Taxonomy" id="2804962"/>
    <lineage>
        <taxon>Eukaryota</taxon>
        <taxon>Fungi</taxon>
        <taxon>Dikarya</taxon>
        <taxon>Basidiomycota</taxon>
        <taxon>Agaricomycotina</taxon>
        <taxon>Agaricomycetes</taxon>
        <taxon>Agaricomycetidae</taxon>
        <taxon>Agaricales</taxon>
        <taxon>Marasmiineae</taxon>
        <taxon>Omphalotaceae</taxon>
        <taxon>Lentinula</taxon>
    </lineage>
</organism>
<dbReference type="AlphaFoldDB" id="A0AA38PMQ7"/>
<sequence length="220" mass="24715">KIPHVLWVFSAYWYKRDTGSRVIIQIQNLIDNRSAIFDKVHTPVSSNPKIKFSDYVKFNYTTLLTALVNSAQVQLSLGVGMMQLKEKKYGIRYAWQWVPVARQQSRFSFGAAFLIAANDLSRSPTIEVLVLPRLPHCRKRSCGLSSCFLVDIGRNSVARQQLRFSFGAAFLIAANSLANNRGSQSLANNRGSRFAPPSSLPQMFMQLDSVSPQSSNDDHE</sequence>
<feature type="non-terminal residue" evidence="1">
    <location>
        <position position="1"/>
    </location>
</feature>
<evidence type="ECO:0000313" key="1">
    <source>
        <dbReference type="EMBL" id="KAJ3978452.1"/>
    </source>
</evidence>
<comment type="caution">
    <text evidence="1">The sequence shown here is derived from an EMBL/GenBank/DDBJ whole genome shotgun (WGS) entry which is preliminary data.</text>
</comment>
<proteinExistence type="predicted"/>
<dbReference type="Proteomes" id="UP001163850">
    <property type="component" value="Unassembled WGS sequence"/>
</dbReference>
<dbReference type="EMBL" id="MU803168">
    <property type="protein sequence ID" value="KAJ3978452.1"/>
    <property type="molecule type" value="Genomic_DNA"/>
</dbReference>